<feature type="signal peptide" evidence="1">
    <location>
        <begin position="1"/>
        <end position="22"/>
    </location>
</feature>
<dbReference type="EMBL" id="CP025543">
    <property type="protein sequence ID" value="AUM62279.1"/>
    <property type="molecule type" value="Genomic_DNA"/>
</dbReference>
<gene>
    <name evidence="2" type="ORF">SMONO_v1c00260</name>
</gene>
<dbReference type="Proteomes" id="UP000234790">
    <property type="component" value="Chromosome"/>
</dbReference>
<dbReference type="OrthoDB" id="388174at2"/>
<name>A0A2K9LT62_SPISQ</name>
<sequence length="454" mass="51215">MKKLLSVLGTFAIVTPGISAVASCGISTNSIKTLVDNDKEFKIGDETVGYSKVFGSNSTLSVLGYQVLDALTFTEDKYPGKDNPKKQKQKDVLGDTGLAMALTNANKEEQKQDIKFSGDAIEDFVKDYNEPVDSNFTEVNFNLGITNKEIKEGEKWSASKATTFNSNDAKTIQAEVKYQYKENGNLDKTTIDHDTSSSETSLEDYLSKTWSTEKANVDWTKGLSEYKDKPYYAMSSDDAEKMYSAILKEDEKNQEELLGNPKVNLATFKNDHTKLTSSKTRYENGILMPGQYNLPGNADKQIKDFNEEIKSQDISGSSVFYRNKDKNALQSQVVGGYDNENRTFMYSKSTSPLKIDFTFTMPEDKKREREEVNYKIEITLNNLIVGYQLVGVNLETEIKDKKIESAKNVYWYEPAFYQFTNKEMFRISSNNVDGTTDVFKDLKGATINISKKTK</sequence>
<dbReference type="KEGG" id="smoo:SMONO_v1c00260"/>
<reference evidence="2 3" key="1">
    <citation type="submission" date="2017-12" db="EMBL/GenBank/DDBJ databases">
        <title>Complete genome sequence of Spiroplasma monobiae MQ-1 (ATCC 33825).</title>
        <authorList>
            <person name="Tsai Y.-M."/>
            <person name="Lo W.-S."/>
            <person name="Wu P.-S."/>
            <person name="Cho S.-T."/>
            <person name="Kuo C.-H."/>
        </authorList>
    </citation>
    <scope>NUCLEOTIDE SEQUENCE [LARGE SCALE GENOMIC DNA]</scope>
    <source>
        <strain evidence="2 3">MQ-1</strain>
    </source>
</reference>
<proteinExistence type="predicted"/>
<evidence type="ECO:0008006" key="4">
    <source>
        <dbReference type="Google" id="ProtNLM"/>
    </source>
</evidence>
<evidence type="ECO:0000313" key="3">
    <source>
        <dbReference type="Proteomes" id="UP000234790"/>
    </source>
</evidence>
<dbReference type="PROSITE" id="PS51257">
    <property type="entry name" value="PROKAR_LIPOPROTEIN"/>
    <property type="match status" value="1"/>
</dbReference>
<evidence type="ECO:0000256" key="1">
    <source>
        <dbReference type="SAM" id="SignalP"/>
    </source>
</evidence>
<feature type="chain" id="PRO_5014836981" description="Lipoprotein" evidence="1">
    <location>
        <begin position="23"/>
        <end position="454"/>
    </location>
</feature>
<evidence type="ECO:0000313" key="2">
    <source>
        <dbReference type="EMBL" id="AUM62279.1"/>
    </source>
</evidence>
<protein>
    <recommendedName>
        <fullName evidence="4">Lipoprotein</fullName>
    </recommendedName>
</protein>
<keyword evidence="1" id="KW-0732">Signal</keyword>
<organism evidence="2 3">
    <name type="scientific">Spiroplasma monobiae MQ-1</name>
    <dbReference type="NCBI Taxonomy" id="1336748"/>
    <lineage>
        <taxon>Bacteria</taxon>
        <taxon>Bacillati</taxon>
        <taxon>Mycoplasmatota</taxon>
        <taxon>Mollicutes</taxon>
        <taxon>Entomoplasmatales</taxon>
        <taxon>Spiroplasmataceae</taxon>
        <taxon>Spiroplasma</taxon>
    </lineage>
</organism>
<dbReference type="RefSeq" id="WP_101780334.1">
    <property type="nucleotide sequence ID" value="NZ_CP025543.1"/>
</dbReference>
<keyword evidence="3" id="KW-1185">Reference proteome</keyword>
<accession>A0A2K9LT62</accession>
<dbReference type="AlphaFoldDB" id="A0A2K9LT62"/>